<protein>
    <submittedName>
        <fullName evidence="9">Peptide/nickel transport system ATP-binding protein</fullName>
    </submittedName>
</protein>
<dbReference type="Proteomes" id="UP000277424">
    <property type="component" value="Unassembled WGS sequence"/>
</dbReference>
<dbReference type="InterPro" id="IPR003593">
    <property type="entry name" value="AAA+_ATPase"/>
</dbReference>
<evidence type="ECO:0000256" key="6">
    <source>
        <dbReference type="ARBA" id="ARBA00022840"/>
    </source>
</evidence>
<dbReference type="SUPFAM" id="SSF52540">
    <property type="entry name" value="P-loop containing nucleoside triphosphate hydrolases"/>
    <property type="match status" value="1"/>
</dbReference>
<dbReference type="NCBIfam" id="TIGR01727">
    <property type="entry name" value="oligo_HPY"/>
    <property type="match status" value="1"/>
</dbReference>
<dbReference type="PANTHER" id="PTHR43297:SF2">
    <property type="entry name" value="DIPEPTIDE TRANSPORT ATP-BINDING PROTEIN DPPD"/>
    <property type="match status" value="1"/>
</dbReference>
<proteinExistence type="inferred from homology"/>
<comment type="caution">
    <text evidence="9">The sequence shown here is derived from an EMBL/GenBank/DDBJ whole genome shotgun (WGS) entry which is preliminary data.</text>
</comment>
<dbReference type="RefSeq" id="WP_220660210.1">
    <property type="nucleotide sequence ID" value="NZ_RBIG01000001.1"/>
</dbReference>
<dbReference type="Gene3D" id="3.40.50.300">
    <property type="entry name" value="P-loop containing nucleotide triphosphate hydrolases"/>
    <property type="match status" value="1"/>
</dbReference>
<keyword evidence="6 9" id="KW-0067">ATP-binding</keyword>
<dbReference type="Pfam" id="PF08352">
    <property type="entry name" value="oligo_HPY"/>
    <property type="match status" value="1"/>
</dbReference>
<dbReference type="InterPro" id="IPR003439">
    <property type="entry name" value="ABC_transporter-like_ATP-bd"/>
</dbReference>
<keyword evidence="7" id="KW-0472">Membrane</keyword>
<accession>A0A420WP71</accession>
<keyword evidence="4" id="KW-1003">Cell membrane</keyword>
<dbReference type="SMART" id="SM00382">
    <property type="entry name" value="AAA"/>
    <property type="match status" value="1"/>
</dbReference>
<name>A0A420WP71_9PROT</name>
<evidence type="ECO:0000256" key="1">
    <source>
        <dbReference type="ARBA" id="ARBA00004417"/>
    </source>
</evidence>
<dbReference type="InterPro" id="IPR013563">
    <property type="entry name" value="Oligopep_ABC_C"/>
</dbReference>
<dbReference type="GO" id="GO:0016887">
    <property type="term" value="F:ATP hydrolysis activity"/>
    <property type="evidence" value="ECO:0007669"/>
    <property type="project" value="InterPro"/>
</dbReference>
<dbReference type="Pfam" id="PF00005">
    <property type="entry name" value="ABC_tran"/>
    <property type="match status" value="1"/>
</dbReference>
<dbReference type="AlphaFoldDB" id="A0A420WP71"/>
<reference evidence="9 10" key="1">
    <citation type="submission" date="2018-10" db="EMBL/GenBank/DDBJ databases">
        <title>Comparative analysis of microorganisms from saline springs in Andes Mountain Range, Colombia.</title>
        <authorList>
            <person name="Rubin E."/>
        </authorList>
    </citation>
    <scope>NUCLEOTIDE SEQUENCE [LARGE SCALE GENOMIC DNA]</scope>
    <source>
        <strain evidence="9 10">USBA 36</strain>
    </source>
</reference>
<gene>
    <name evidence="9" type="ORF">BCL74_0608</name>
</gene>
<sequence>MSTLDFVGPNGGAAAVRGMTPAAVAARPAGTTTGGDPLVRIAGLTVAFDDGKRHVPVLHGIDLEVRPGEAIGIVGESGCGKSVTWLAVLRLLGKKARIGGTVSLGGTPITDFSDRAMARIRGKRIAMIFQDPASSLNPVHRIGQQLIEALALHRGLSGQAAKAEAVRLLDRVHIPNAGQRLNAYPHELSGGMNQRVMIAMALAGEPDLLVADEPTTALDATIQAQILDLLREIRRDSGMALALISHDLGVIADICERVMVMYAGRVVEAAPTKQLFANPGHPYTRGLLAALPDLDAPQRRLEAIPGTVPEPGKLPTGCSFRPRCAHADEGCAAEVPGLGFIEKTHQVACLKVDSL</sequence>
<evidence type="ECO:0000256" key="4">
    <source>
        <dbReference type="ARBA" id="ARBA00022475"/>
    </source>
</evidence>
<comment type="similarity">
    <text evidence="2">Belongs to the ABC transporter superfamily.</text>
</comment>
<dbReference type="GO" id="GO:0005886">
    <property type="term" value="C:plasma membrane"/>
    <property type="evidence" value="ECO:0007669"/>
    <property type="project" value="UniProtKB-SubCell"/>
</dbReference>
<feature type="domain" description="ABC transporter" evidence="8">
    <location>
        <begin position="39"/>
        <end position="288"/>
    </location>
</feature>
<keyword evidence="3" id="KW-0813">Transport</keyword>
<dbReference type="GO" id="GO:0015833">
    <property type="term" value="P:peptide transport"/>
    <property type="evidence" value="ECO:0007669"/>
    <property type="project" value="InterPro"/>
</dbReference>
<dbReference type="EMBL" id="RBIG01000001">
    <property type="protein sequence ID" value="RKQ72838.1"/>
    <property type="molecule type" value="Genomic_DNA"/>
</dbReference>
<keyword evidence="5" id="KW-0547">Nucleotide-binding</keyword>
<dbReference type="FunFam" id="3.40.50.300:FF:000016">
    <property type="entry name" value="Oligopeptide ABC transporter ATP-binding component"/>
    <property type="match status" value="1"/>
</dbReference>
<evidence type="ECO:0000259" key="8">
    <source>
        <dbReference type="PROSITE" id="PS50893"/>
    </source>
</evidence>
<evidence type="ECO:0000256" key="5">
    <source>
        <dbReference type="ARBA" id="ARBA00022741"/>
    </source>
</evidence>
<organism evidence="9 10">
    <name type="scientific">Oceanibaculum indicum</name>
    <dbReference type="NCBI Taxonomy" id="526216"/>
    <lineage>
        <taxon>Bacteria</taxon>
        <taxon>Pseudomonadati</taxon>
        <taxon>Pseudomonadota</taxon>
        <taxon>Alphaproteobacteria</taxon>
        <taxon>Rhodospirillales</taxon>
        <taxon>Oceanibaculaceae</taxon>
        <taxon>Oceanibaculum</taxon>
    </lineage>
</organism>
<evidence type="ECO:0000313" key="9">
    <source>
        <dbReference type="EMBL" id="RKQ72838.1"/>
    </source>
</evidence>
<dbReference type="InterPro" id="IPR050388">
    <property type="entry name" value="ABC_Ni/Peptide_Import"/>
</dbReference>
<evidence type="ECO:0000256" key="2">
    <source>
        <dbReference type="ARBA" id="ARBA00005417"/>
    </source>
</evidence>
<evidence type="ECO:0000256" key="3">
    <source>
        <dbReference type="ARBA" id="ARBA00022448"/>
    </source>
</evidence>
<dbReference type="GO" id="GO:0005524">
    <property type="term" value="F:ATP binding"/>
    <property type="evidence" value="ECO:0007669"/>
    <property type="project" value="UniProtKB-KW"/>
</dbReference>
<dbReference type="PROSITE" id="PS50893">
    <property type="entry name" value="ABC_TRANSPORTER_2"/>
    <property type="match status" value="1"/>
</dbReference>
<comment type="subcellular location">
    <subcellularLocation>
        <location evidence="1">Cell inner membrane</location>
        <topology evidence="1">Peripheral membrane protein</topology>
    </subcellularLocation>
</comment>
<dbReference type="CDD" id="cd03257">
    <property type="entry name" value="ABC_NikE_OppD_transporters"/>
    <property type="match status" value="1"/>
</dbReference>
<dbReference type="PANTHER" id="PTHR43297">
    <property type="entry name" value="OLIGOPEPTIDE TRANSPORT ATP-BINDING PROTEIN APPD"/>
    <property type="match status" value="1"/>
</dbReference>
<dbReference type="GO" id="GO:0055085">
    <property type="term" value="P:transmembrane transport"/>
    <property type="evidence" value="ECO:0007669"/>
    <property type="project" value="UniProtKB-ARBA"/>
</dbReference>
<evidence type="ECO:0000313" key="10">
    <source>
        <dbReference type="Proteomes" id="UP000277424"/>
    </source>
</evidence>
<evidence type="ECO:0000256" key="7">
    <source>
        <dbReference type="ARBA" id="ARBA00023136"/>
    </source>
</evidence>
<dbReference type="InterPro" id="IPR027417">
    <property type="entry name" value="P-loop_NTPase"/>
</dbReference>